<feature type="domain" description="DUF2134" evidence="1">
    <location>
        <begin position="59"/>
        <end position="164"/>
    </location>
</feature>
<sequence length="338" mass="34783">MRTHSIGKRVQLRQRASAGMLSALMAAVLVSAGVLALDLGKLWALHGELQNAADAAALAGAGALEPAYPRPDWSRARTLAALAVSLNSAAAPKLAVERIQTGYWNLAEPRASLRPNGITPGANDRPAVMVTVSHAPAGQPGAPGRLLASLLAMVHIPASATAVAVIAVADHAAAGTLFPLAIPACLYDAYWDSADARPRTDPATGRPFVLKIGASYRYGACPSGQWTSFETDAQGTAQLRELIARGNPTGVSTGDSIWIQPRASGLGNAAVAAPADVLLPVVAGLDGHRAIPIVAFAPFRITGAATRGRQYIEGHFMAADSARPRASGDALASPALVR</sequence>
<dbReference type="STRING" id="445709.ABW99_10765"/>
<dbReference type="KEGG" id="ptx:ABW99_10765"/>
<organism evidence="2 3">
    <name type="scientific">Pandoraea thiooxydans</name>
    <dbReference type="NCBI Taxonomy" id="445709"/>
    <lineage>
        <taxon>Bacteria</taxon>
        <taxon>Pseudomonadati</taxon>
        <taxon>Pseudomonadota</taxon>
        <taxon>Betaproteobacteria</taxon>
        <taxon>Burkholderiales</taxon>
        <taxon>Burkholderiaceae</taxon>
        <taxon>Pandoraea</taxon>
    </lineage>
</organism>
<dbReference type="AlphaFoldDB" id="A0A0G3ENS0"/>
<accession>A0A0G3ENS0</accession>
<protein>
    <recommendedName>
        <fullName evidence="1">DUF2134 domain-containing protein</fullName>
    </recommendedName>
</protein>
<dbReference type="PATRIC" id="fig|445709.3.peg.2291"/>
<evidence type="ECO:0000259" key="1">
    <source>
        <dbReference type="Pfam" id="PF09977"/>
    </source>
</evidence>
<dbReference type="InterPro" id="IPR018705">
    <property type="entry name" value="DUF2134_membrane"/>
</dbReference>
<reference evidence="3" key="1">
    <citation type="submission" date="2015-06" db="EMBL/GenBank/DDBJ databases">
        <authorList>
            <person name="Lim Y.L."/>
            <person name="Ee R."/>
            <person name="Yong D."/>
            <person name="How K.Y."/>
            <person name="Yin W.F."/>
            <person name="Chan K.G."/>
        </authorList>
    </citation>
    <scope>NUCLEOTIDE SEQUENCE [LARGE SCALE GENOMIC DNA]</scope>
    <source>
        <strain evidence="3">DSM 25325</strain>
    </source>
</reference>
<dbReference type="Proteomes" id="UP000036700">
    <property type="component" value="Chromosome"/>
</dbReference>
<gene>
    <name evidence="2" type="ORF">ABW99_10765</name>
</gene>
<dbReference type="RefSeq" id="WP_047214473.1">
    <property type="nucleotide sequence ID" value="NZ_CP011568.3"/>
</dbReference>
<proteinExistence type="predicted"/>
<evidence type="ECO:0000313" key="2">
    <source>
        <dbReference type="EMBL" id="AKJ68620.1"/>
    </source>
</evidence>
<keyword evidence="3" id="KW-1185">Reference proteome</keyword>
<evidence type="ECO:0000313" key="3">
    <source>
        <dbReference type="Proteomes" id="UP000036700"/>
    </source>
</evidence>
<dbReference type="EMBL" id="CP011568">
    <property type="protein sequence ID" value="AKJ68620.1"/>
    <property type="molecule type" value="Genomic_DNA"/>
</dbReference>
<name>A0A0G3ENS0_9BURK</name>
<dbReference type="Pfam" id="PF09977">
    <property type="entry name" value="Tad_C"/>
    <property type="match status" value="1"/>
</dbReference>